<evidence type="ECO:0000256" key="1">
    <source>
        <dbReference type="SAM" id="MobiDB-lite"/>
    </source>
</evidence>
<dbReference type="Proteomes" id="UP000314294">
    <property type="component" value="Unassembled WGS sequence"/>
</dbReference>
<feature type="region of interest" description="Disordered" evidence="1">
    <location>
        <begin position="269"/>
        <end position="301"/>
    </location>
</feature>
<evidence type="ECO:0000313" key="3">
    <source>
        <dbReference type="Proteomes" id="UP000314294"/>
    </source>
</evidence>
<feature type="compositionally biased region" description="Basic and acidic residues" evidence="1">
    <location>
        <begin position="340"/>
        <end position="350"/>
    </location>
</feature>
<reference evidence="2 3" key="1">
    <citation type="submission" date="2019-03" db="EMBL/GenBank/DDBJ databases">
        <title>First draft genome of Liparis tanakae, snailfish: a comprehensive survey of snailfish specific genes.</title>
        <authorList>
            <person name="Kim W."/>
            <person name="Song I."/>
            <person name="Jeong J.-H."/>
            <person name="Kim D."/>
            <person name="Kim S."/>
            <person name="Ryu S."/>
            <person name="Song J.Y."/>
            <person name="Lee S.K."/>
        </authorList>
    </citation>
    <scope>NUCLEOTIDE SEQUENCE [LARGE SCALE GENOMIC DNA]</scope>
    <source>
        <tissue evidence="2">Muscle</tissue>
    </source>
</reference>
<feature type="compositionally biased region" description="Basic and acidic residues" evidence="1">
    <location>
        <begin position="86"/>
        <end position="114"/>
    </location>
</feature>
<dbReference type="AlphaFoldDB" id="A0A4Z2G407"/>
<proteinExistence type="predicted"/>
<protein>
    <submittedName>
        <fullName evidence="2">Uncharacterized protein</fullName>
    </submittedName>
</protein>
<feature type="region of interest" description="Disordered" evidence="1">
    <location>
        <begin position="338"/>
        <end position="451"/>
    </location>
</feature>
<evidence type="ECO:0000313" key="2">
    <source>
        <dbReference type="EMBL" id="TNN48041.1"/>
    </source>
</evidence>
<accession>A0A4Z2G407</accession>
<comment type="caution">
    <text evidence="2">The sequence shown here is derived from an EMBL/GenBank/DDBJ whole genome shotgun (WGS) entry which is preliminary data.</text>
</comment>
<feature type="region of interest" description="Disordered" evidence="1">
    <location>
        <begin position="70"/>
        <end position="118"/>
    </location>
</feature>
<name>A0A4Z2G407_9TELE</name>
<sequence>MTSPGGRHTLKKTNHVFGAALDAEGAVQILGHPERGVARVEHGGGAALRGRRDGVELRGKPPHLQEVVPAQQLRGRHEVDGEEEEVARRQREGERARVPVRKGEEEGRRGDQSESHPLQDAVRLGVPVALQPLGVIQLYVERLEGEPPRQEVLHDPEEVLLRQSVVLQDHRVPGLHQLPPLADAEDVIPLLALEGVDPLPVPLLPLPRRRPDHPEVLLQQLGVLVFLGTAFHVADQHLRAPPLPPAASQGAAQLAHHLEQVVEVPPFVAPGRHHDDQQLGTLGGVGESGRRRRRGGGALPEAERVLAPVQALPQDLLAHGVQEHGLDEEVGVEQPVAAQRQDDAERHGHQDQGLSDGVGPSQVLTEEGSPSRHWRTRRTEPRGDMSEQRASAQEGQHVLRPSMQFDSGKPRRRGPDSGEEKESGVGASSRERRGGIFNSVSIARLRSGSTT</sequence>
<organism evidence="2 3">
    <name type="scientific">Liparis tanakae</name>
    <name type="common">Tanaka's snailfish</name>
    <dbReference type="NCBI Taxonomy" id="230148"/>
    <lineage>
        <taxon>Eukaryota</taxon>
        <taxon>Metazoa</taxon>
        <taxon>Chordata</taxon>
        <taxon>Craniata</taxon>
        <taxon>Vertebrata</taxon>
        <taxon>Euteleostomi</taxon>
        <taxon>Actinopterygii</taxon>
        <taxon>Neopterygii</taxon>
        <taxon>Teleostei</taxon>
        <taxon>Neoteleostei</taxon>
        <taxon>Acanthomorphata</taxon>
        <taxon>Eupercaria</taxon>
        <taxon>Perciformes</taxon>
        <taxon>Cottioidei</taxon>
        <taxon>Cottales</taxon>
        <taxon>Liparidae</taxon>
        <taxon>Liparis</taxon>
    </lineage>
</organism>
<dbReference type="EMBL" id="SRLO01000713">
    <property type="protein sequence ID" value="TNN48041.1"/>
    <property type="molecule type" value="Genomic_DNA"/>
</dbReference>
<feature type="compositionally biased region" description="Basic and acidic residues" evidence="1">
    <location>
        <begin position="413"/>
        <end position="434"/>
    </location>
</feature>
<keyword evidence="3" id="KW-1185">Reference proteome</keyword>
<feature type="compositionally biased region" description="Basic and acidic residues" evidence="1">
    <location>
        <begin position="377"/>
        <end position="387"/>
    </location>
</feature>
<gene>
    <name evidence="2" type="ORF">EYF80_041746</name>
</gene>